<dbReference type="EMBL" id="VGIR01000072">
    <property type="protein sequence ID" value="MBM3332276.1"/>
    <property type="molecule type" value="Genomic_DNA"/>
</dbReference>
<sequence length="79" mass="9156">MVELVERMLDLHKQLPKVEAPHEQAPIRRTIEANDKQIDVLVHELYGLTREEIRTAKGELRWSTRKHGKHPRASGSARP</sequence>
<evidence type="ECO:0000256" key="1">
    <source>
        <dbReference type="SAM" id="MobiDB-lite"/>
    </source>
</evidence>
<comment type="caution">
    <text evidence="2">The sequence shown here is derived from an EMBL/GenBank/DDBJ whole genome shotgun (WGS) entry which is preliminary data.</text>
</comment>
<feature type="region of interest" description="Disordered" evidence="1">
    <location>
        <begin position="59"/>
        <end position="79"/>
    </location>
</feature>
<reference evidence="2" key="1">
    <citation type="submission" date="2019-03" db="EMBL/GenBank/DDBJ databases">
        <title>Lake Tanganyika Metagenome-Assembled Genomes (MAGs).</title>
        <authorList>
            <person name="Tran P."/>
        </authorList>
    </citation>
    <scope>NUCLEOTIDE SEQUENCE</scope>
    <source>
        <strain evidence="2">K_DeepCast_150m_m2_040</strain>
    </source>
</reference>
<dbReference type="AlphaFoldDB" id="A0A938BQL1"/>
<gene>
    <name evidence="2" type="ORF">FJY68_10605</name>
</gene>
<accession>A0A938BQL1</accession>
<organism evidence="2 3">
    <name type="scientific">candidate division WOR-3 bacterium</name>
    <dbReference type="NCBI Taxonomy" id="2052148"/>
    <lineage>
        <taxon>Bacteria</taxon>
        <taxon>Bacteria division WOR-3</taxon>
    </lineage>
</organism>
<dbReference type="Proteomes" id="UP000779900">
    <property type="component" value="Unassembled WGS sequence"/>
</dbReference>
<proteinExistence type="predicted"/>
<evidence type="ECO:0000313" key="2">
    <source>
        <dbReference type="EMBL" id="MBM3332276.1"/>
    </source>
</evidence>
<protein>
    <submittedName>
        <fullName evidence="2">Uncharacterized protein</fullName>
    </submittedName>
</protein>
<name>A0A938BQL1_UNCW3</name>
<evidence type="ECO:0000313" key="3">
    <source>
        <dbReference type="Proteomes" id="UP000779900"/>
    </source>
</evidence>
<feature type="compositionally biased region" description="Basic residues" evidence="1">
    <location>
        <begin position="63"/>
        <end position="72"/>
    </location>
</feature>